<keyword evidence="2" id="KW-1185">Reference proteome</keyword>
<dbReference type="AlphaFoldDB" id="A0A2T0ANW7"/>
<dbReference type="RefSeq" id="WP_170066326.1">
    <property type="nucleotide sequence ID" value="NZ_CP136419.1"/>
</dbReference>
<gene>
    <name evidence="1" type="ORF">MOHU_18290</name>
</gene>
<comment type="caution">
    <text evidence="1">The sequence shown here is derived from an EMBL/GenBank/DDBJ whole genome shotgun (WGS) entry which is preliminary data.</text>
</comment>
<organism evidence="1 2">
    <name type="scientific">Neomoorella humiferrea</name>
    <dbReference type="NCBI Taxonomy" id="676965"/>
    <lineage>
        <taxon>Bacteria</taxon>
        <taxon>Bacillati</taxon>
        <taxon>Bacillota</taxon>
        <taxon>Clostridia</taxon>
        <taxon>Neomoorellales</taxon>
        <taxon>Neomoorellaceae</taxon>
        <taxon>Neomoorella</taxon>
    </lineage>
</organism>
<protein>
    <recommendedName>
        <fullName evidence="3">SEC-C motif protein</fullName>
    </recommendedName>
</protein>
<reference evidence="1 2" key="1">
    <citation type="submission" date="2018-03" db="EMBL/GenBank/DDBJ databases">
        <title>Genome sequence of Moorella humiferrea DSM 23265.</title>
        <authorList>
            <person name="Poehlein A."/>
            <person name="Daniel R."/>
        </authorList>
    </citation>
    <scope>NUCLEOTIDE SEQUENCE [LARGE SCALE GENOMIC DNA]</scope>
    <source>
        <strain evidence="1 2">DSM 23265</strain>
    </source>
</reference>
<sequence length="428" mass="48768">MQIYQVERNDFCPCGSGRKYKKCCLPAVEEATRAVGREVGQGLTAHGQEVLATVGFICGLKWGEDIKPLEPSRVGRLLKEAWEEEDNISEKAFGDFLENIRNNYIRLLQEKPRLHMTRIPPDILLEVEAHQESEEELKECLAQVVAEMVNDDDFISGCIIDIAYSLHYDSYTDEEMKTLLSGLGMIINKDTREGFIEAIMSVTMEEFDATMEKIKALQDSTGEEDPEFIKKLMEILEDHIAFGDYFYTKLLRGSITAMEAIIKKEIKLNVPFYALARGVYTLKKIPGLFENDWIAECLWEENEAEHFLPAIYQVLEENRASLKDEALAESLEKFIFASQVGVVINNPELIEKLYHLCVYNFLKNPLETAPDTGGVFTSIEDLYKEEKVARYAEALKARGLEKEADYVLAQFRTLGRDYLTTIADANET</sequence>
<dbReference type="Gene3D" id="3.10.450.50">
    <property type="match status" value="1"/>
</dbReference>
<evidence type="ECO:0000313" key="2">
    <source>
        <dbReference type="Proteomes" id="UP000238415"/>
    </source>
</evidence>
<dbReference type="SUPFAM" id="SSF103642">
    <property type="entry name" value="Sec-C motif"/>
    <property type="match status" value="1"/>
</dbReference>
<dbReference type="Proteomes" id="UP000238415">
    <property type="component" value="Unassembled WGS sequence"/>
</dbReference>
<dbReference type="EMBL" id="PVXM01000046">
    <property type="protein sequence ID" value="PRR70722.1"/>
    <property type="molecule type" value="Genomic_DNA"/>
</dbReference>
<dbReference type="InterPro" id="IPR004027">
    <property type="entry name" value="SEC_C_motif"/>
</dbReference>
<dbReference type="Pfam" id="PF02810">
    <property type="entry name" value="SEC-C"/>
    <property type="match status" value="1"/>
</dbReference>
<accession>A0A2T0ANW7</accession>
<evidence type="ECO:0008006" key="3">
    <source>
        <dbReference type="Google" id="ProtNLM"/>
    </source>
</evidence>
<proteinExistence type="predicted"/>
<name>A0A2T0ANW7_9FIRM</name>
<evidence type="ECO:0000313" key="1">
    <source>
        <dbReference type="EMBL" id="PRR70722.1"/>
    </source>
</evidence>